<dbReference type="AlphaFoldDB" id="A0A2I0LBA3"/>
<keyword evidence="2" id="KW-1185">Reference proteome</keyword>
<sequence length="321" mass="35436">MAEVTEASASERKTDEEAASPPPSSVSYPNPSGAESPSSSSSSTPLPPSVARLWRPSAQRNLRNQWSKLASCRQQWTLSSSSGRSQATSLVNASLSQRYMPSMELGVLEDMPDIRKKACQKLFKQQELHGSKLVSSYRDMVAAVVNMITAMRSMRCYLKGGTSSPLVKFSTISEEKSDTGDGGGIPVFTFWSIPYFEKLAEELVEMFKSELCLKRLIVLELLSTGCEAPQLDHLNWSNALYSGEFNDLALCGLYSAETHDPLPPRLKGGKCDMPPVKRSSQASQETVQVYLTAWLAEVNIDTHRVHEIFAIVGEEIHFNFS</sequence>
<evidence type="ECO:0000313" key="2">
    <source>
        <dbReference type="Proteomes" id="UP000233551"/>
    </source>
</evidence>
<reference evidence="1 2" key="1">
    <citation type="submission" date="2017-11" db="EMBL/GenBank/DDBJ databases">
        <title>De-novo sequencing of pomegranate (Punica granatum L.) genome.</title>
        <authorList>
            <person name="Akparov Z."/>
            <person name="Amiraslanov A."/>
            <person name="Hajiyeva S."/>
            <person name="Abbasov M."/>
            <person name="Kaur K."/>
            <person name="Hamwieh A."/>
            <person name="Solovyev V."/>
            <person name="Salamov A."/>
            <person name="Braich B."/>
            <person name="Kosarev P."/>
            <person name="Mahmoud A."/>
            <person name="Hajiyev E."/>
            <person name="Babayeva S."/>
            <person name="Izzatullayeva V."/>
            <person name="Mammadov A."/>
            <person name="Mammadov A."/>
            <person name="Sharifova S."/>
            <person name="Ojaghi J."/>
            <person name="Eynullazada K."/>
            <person name="Bayramov B."/>
            <person name="Abdulazimova A."/>
            <person name="Shahmuradov I."/>
        </authorList>
    </citation>
    <scope>NUCLEOTIDE SEQUENCE [LARGE SCALE GENOMIC DNA]</scope>
    <source>
        <strain evidence="2">cv. AG2017</strain>
        <tissue evidence="1">Leaf</tissue>
    </source>
</reference>
<dbReference type="PANTHER" id="PTHR15827">
    <property type="entry name" value="CYCLIN-DEPENDENT KINASE 2-INTERACTING PROTEIN"/>
    <property type="match status" value="1"/>
</dbReference>
<protein>
    <submittedName>
        <fullName evidence="1">Uncharacterized protein</fullName>
    </submittedName>
</protein>
<comment type="caution">
    <text evidence="1">The sequence shown here is derived from an EMBL/GenBank/DDBJ whole genome shotgun (WGS) entry which is preliminary data.</text>
</comment>
<dbReference type="Proteomes" id="UP000233551">
    <property type="component" value="Unassembled WGS sequence"/>
</dbReference>
<evidence type="ECO:0000313" key="1">
    <source>
        <dbReference type="EMBL" id="PKI77945.1"/>
    </source>
</evidence>
<dbReference type="PANTHER" id="PTHR15827:SF2">
    <property type="entry name" value="CYCLIN-DEPENDENT KINASE 2-INTERACTING PROTEIN"/>
    <property type="match status" value="1"/>
</dbReference>
<name>A0A2I0LBA3_PUNGR</name>
<dbReference type="OrthoDB" id="1913984at2759"/>
<dbReference type="STRING" id="22663.A0A2I0LBA3"/>
<dbReference type="GeneID" id="116189293"/>
<accession>A0A2I0LBA3</accession>
<dbReference type="EMBL" id="PGOL01000065">
    <property type="protein sequence ID" value="PKI77945.1"/>
    <property type="molecule type" value="Genomic_DNA"/>
</dbReference>
<proteinExistence type="predicted"/>
<organism evidence="1 2">
    <name type="scientific">Punica granatum</name>
    <name type="common">Pomegranate</name>
    <dbReference type="NCBI Taxonomy" id="22663"/>
    <lineage>
        <taxon>Eukaryota</taxon>
        <taxon>Viridiplantae</taxon>
        <taxon>Streptophyta</taxon>
        <taxon>Embryophyta</taxon>
        <taxon>Tracheophyta</taxon>
        <taxon>Spermatophyta</taxon>
        <taxon>Magnoliopsida</taxon>
        <taxon>eudicotyledons</taxon>
        <taxon>Gunneridae</taxon>
        <taxon>Pentapetalae</taxon>
        <taxon>rosids</taxon>
        <taxon>malvids</taxon>
        <taxon>Myrtales</taxon>
        <taxon>Lythraceae</taxon>
        <taxon>Punica</taxon>
    </lineage>
</organism>
<gene>
    <name evidence="1" type="ORF">CRG98_001565</name>
</gene>